<dbReference type="AlphaFoldDB" id="A0A511VAH1"/>
<organism evidence="1 2">
    <name type="scientific">Aneurinibacillus danicus</name>
    <dbReference type="NCBI Taxonomy" id="267746"/>
    <lineage>
        <taxon>Bacteria</taxon>
        <taxon>Bacillati</taxon>
        <taxon>Bacillota</taxon>
        <taxon>Bacilli</taxon>
        <taxon>Bacillales</taxon>
        <taxon>Paenibacillaceae</taxon>
        <taxon>Aneurinibacillus group</taxon>
        <taxon>Aneurinibacillus</taxon>
    </lineage>
</organism>
<dbReference type="EMBL" id="BJXX01000159">
    <property type="protein sequence ID" value="GEN35917.1"/>
    <property type="molecule type" value="Genomic_DNA"/>
</dbReference>
<evidence type="ECO:0000313" key="2">
    <source>
        <dbReference type="Proteomes" id="UP000321157"/>
    </source>
</evidence>
<comment type="caution">
    <text evidence="1">The sequence shown here is derived from an EMBL/GenBank/DDBJ whole genome shotgun (WGS) entry which is preliminary data.</text>
</comment>
<protein>
    <submittedName>
        <fullName evidence="1">Uncharacterized protein</fullName>
    </submittedName>
</protein>
<dbReference type="RefSeq" id="WP_146811424.1">
    <property type="nucleotide sequence ID" value="NZ_BJXX01000159.1"/>
</dbReference>
<evidence type="ECO:0000313" key="1">
    <source>
        <dbReference type="EMBL" id="GEN35917.1"/>
    </source>
</evidence>
<dbReference type="Proteomes" id="UP000321157">
    <property type="component" value="Unassembled WGS sequence"/>
</dbReference>
<proteinExistence type="predicted"/>
<dbReference type="OrthoDB" id="2939808at2"/>
<name>A0A511VAH1_9BACL</name>
<sequence length="96" mass="11403">MPAPMKYDWPVAEAAFVYAPDGEPYVTLKTISMQFGIPYQTVRRYAAKRNWTEKRINYICPLRIKEQLRKTNNPYVAEALRERLKCYKSRQKHTFG</sequence>
<accession>A0A511VAH1</accession>
<gene>
    <name evidence="1" type="ORF">ADA01nite_33770</name>
</gene>
<keyword evidence="2" id="KW-1185">Reference proteome</keyword>
<reference evidence="1 2" key="1">
    <citation type="submission" date="2019-07" db="EMBL/GenBank/DDBJ databases">
        <title>Whole genome shotgun sequence of Aneurinibacillus danicus NBRC 102444.</title>
        <authorList>
            <person name="Hosoyama A."/>
            <person name="Uohara A."/>
            <person name="Ohji S."/>
            <person name="Ichikawa N."/>
        </authorList>
    </citation>
    <scope>NUCLEOTIDE SEQUENCE [LARGE SCALE GENOMIC DNA]</scope>
    <source>
        <strain evidence="1 2">NBRC 102444</strain>
    </source>
</reference>